<proteinExistence type="predicted"/>
<evidence type="ECO:0000313" key="2">
    <source>
        <dbReference type="EMBL" id="QLQ78078.1"/>
    </source>
</evidence>
<dbReference type="EMBL" id="CP059267">
    <property type="protein sequence ID" value="QLQ78078.1"/>
    <property type="molecule type" value="Genomic_DNA"/>
</dbReference>
<gene>
    <name evidence="2" type="ORF">HG537_0A03250</name>
</gene>
<evidence type="ECO:0008006" key="4">
    <source>
        <dbReference type="Google" id="ProtNLM"/>
    </source>
</evidence>
<dbReference type="OrthoDB" id="4036344at2759"/>
<dbReference type="InterPro" id="IPR004354">
    <property type="entry name" value="Meiotic_Rec114"/>
</dbReference>
<sequence length="455" mass="50959">MQVCFTAPVKFYSTYSELIPAPRGFDTTFNPLQSDKWQHFPKDFPSNLTLSLGKDKTCHVVVAWNGRTMETAKINLRDSARTIQFTARCPAISCKHIVVTESGMFVRRFQVSLKSKDDFERLQVILAGLRITVKPARSQVPAPDQSRLSSNYWGQPNVSVNVLSTTESNTLAANHSVPNAFCDNSPMDSQYVTGSIEQGFQYPLYSQLPSDIPWQTQSGSYFTKAVNPSETQNEAQILLPSQSLPLPNGTTNQTGPIRPIPSNPERPSNCGIQSTAQSIRVSPDKERKVIVELATEENLSTSESTVREDMAPAELFTKTKSCLSKENIELSQSCRDQICESRETRRAVTRSQEIAKEHLVNLKSVESNVLDNQGNIQSKEGTSEKGLKPLIIDKSKHNRKNDEKTCSQSPMIQPAATFQKIRISKRTIKEKLKDEYFMKWVSKVEEALSAMTDLQ</sequence>
<keyword evidence="3" id="KW-1185">Reference proteome</keyword>
<accession>A0A7H9HJK8</accession>
<dbReference type="GO" id="GO:0007131">
    <property type="term" value="P:reciprocal meiotic recombination"/>
    <property type="evidence" value="ECO:0007669"/>
    <property type="project" value="InterPro"/>
</dbReference>
<feature type="region of interest" description="Disordered" evidence="1">
    <location>
        <begin position="242"/>
        <end position="283"/>
    </location>
</feature>
<name>A0A7H9HJK8_9SACH</name>
<evidence type="ECO:0000256" key="1">
    <source>
        <dbReference type="SAM" id="MobiDB-lite"/>
    </source>
</evidence>
<dbReference type="Proteomes" id="UP000510647">
    <property type="component" value="Chromosome 1"/>
</dbReference>
<organism evidence="2 3">
    <name type="scientific">Torulaspora globosa</name>
    <dbReference type="NCBI Taxonomy" id="48254"/>
    <lineage>
        <taxon>Eukaryota</taxon>
        <taxon>Fungi</taxon>
        <taxon>Dikarya</taxon>
        <taxon>Ascomycota</taxon>
        <taxon>Saccharomycotina</taxon>
        <taxon>Saccharomycetes</taxon>
        <taxon>Saccharomycetales</taxon>
        <taxon>Saccharomycetaceae</taxon>
        <taxon>Torulaspora</taxon>
    </lineage>
</organism>
<dbReference type="PRINTS" id="PR01548">
    <property type="entry name" value="MEIOTICR114"/>
</dbReference>
<evidence type="ECO:0000313" key="3">
    <source>
        <dbReference type="Proteomes" id="UP000510647"/>
    </source>
</evidence>
<protein>
    <recommendedName>
        <fullName evidence="4">Meiotic recombination protein REC114</fullName>
    </recommendedName>
</protein>
<dbReference type="Pfam" id="PF03525">
    <property type="entry name" value="Meiotic_rec114"/>
    <property type="match status" value="1"/>
</dbReference>
<feature type="compositionally biased region" description="Polar residues" evidence="1">
    <location>
        <begin position="270"/>
        <end position="280"/>
    </location>
</feature>
<dbReference type="AlphaFoldDB" id="A0A7H9HJK8"/>
<reference evidence="2 3" key="1">
    <citation type="submission" date="2020-06" db="EMBL/GenBank/DDBJ databases">
        <title>The yeast mating-type switching endonuclease HO is a domesticated member of an unorthodox homing genetic element family.</title>
        <authorList>
            <person name="Coughlan A.Y."/>
            <person name="Lombardi L."/>
            <person name="Braun-Galleani S."/>
            <person name="Martos A.R."/>
            <person name="Galeote V."/>
            <person name="Bigey F."/>
            <person name="Dequin S."/>
            <person name="Byrne K.P."/>
            <person name="Wolfe K.H."/>
        </authorList>
    </citation>
    <scope>NUCLEOTIDE SEQUENCE [LARGE SCALE GENOMIC DNA]</scope>
    <source>
        <strain evidence="2 3">CBS2947</strain>
    </source>
</reference>